<feature type="region of interest" description="Disordered" evidence="4">
    <location>
        <begin position="1"/>
        <end position="42"/>
    </location>
</feature>
<proteinExistence type="predicted"/>
<evidence type="ECO:0000259" key="5">
    <source>
        <dbReference type="SMART" id="SM00249"/>
    </source>
</evidence>
<dbReference type="InterPro" id="IPR001965">
    <property type="entry name" value="Znf_PHD"/>
</dbReference>
<dbReference type="SUPFAM" id="SSF57903">
    <property type="entry name" value="FYVE/PHD zinc finger"/>
    <property type="match status" value="1"/>
</dbReference>
<accession>A0A2J8AEI2</accession>
<dbReference type="EMBL" id="PGGS01000043">
    <property type="protein sequence ID" value="PNH10928.1"/>
    <property type="molecule type" value="Genomic_DNA"/>
</dbReference>
<name>A0A2J8AEI2_9CHLO</name>
<comment type="caution">
    <text evidence="6">The sequence shown here is derived from an EMBL/GenBank/DDBJ whole genome shotgun (WGS) entry which is preliminary data.</text>
</comment>
<evidence type="ECO:0000256" key="3">
    <source>
        <dbReference type="ARBA" id="ARBA00022833"/>
    </source>
</evidence>
<feature type="compositionally biased region" description="Basic residues" evidence="4">
    <location>
        <begin position="413"/>
        <end position="428"/>
    </location>
</feature>
<dbReference type="GO" id="GO:0008270">
    <property type="term" value="F:zinc ion binding"/>
    <property type="evidence" value="ECO:0007669"/>
    <property type="project" value="UniProtKB-KW"/>
</dbReference>
<sequence>MSGASTATGGPSDRTDPRPMSLPRRDGGDRREAAAEPLAARVDDLTKQMAKLTLLMEGGLQAHMYAPEAYYAQAGEEGSESDEEPPPSLVSSSESDQDEPPLAASYRDELMGLEDCYAYLPLGATGTGLLEAYLRGNAAWPRTPPPSLSNDEDTEEVQAYACLSLDPATYSRGGASGRVLDDHLEAARILGQRARAQRGGVPGEDQAGSKDARHAPTAPDPVLGRAGEPRRRQARVSALAARTPEASASRGNAVAGTSATAAAGPPPRAMGSAGERPEEDGSGEEGDPDPGLVCVVCRQAMPASTMLLCDYPGCETGWHTRCLDPPLTGVPLGEWFCPLHGSPLLLDSEEKAAPGEAAPGSGTEEVLGGEAEEDSAGSEDGQPPACRAEELESVAEQVEVNLAKAKERNVRDHLRRNHPSQPRKRRRVAPGPAQQDEEMKEPAAVTQAEECAGLVATVGGGAGPSAAAQAQGQGGEPPGLVVRVEAGGDALKHLPDHAKVYRQIRRAHKLAPDREGPYFFNCWNRAGTLALVYTADGYAFTIPTRQLYVPPDALPAEM</sequence>
<dbReference type="InterPro" id="IPR013083">
    <property type="entry name" value="Znf_RING/FYVE/PHD"/>
</dbReference>
<evidence type="ECO:0000256" key="2">
    <source>
        <dbReference type="ARBA" id="ARBA00022771"/>
    </source>
</evidence>
<gene>
    <name evidence="6" type="ORF">TSOC_002302</name>
</gene>
<dbReference type="SMART" id="SM00249">
    <property type="entry name" value="PHD"/>
    <property type="match status" value="1"/>
</dbReference>
<reference evidence="6 7" key="1">
    <citation type="journal article" date="2017" name="Mol. Biol. Evol.">
        <title>The 4-celled Tetrabaena socialis nuclear genome reveals the essential components for genetic control of cell number at the origin of multicellularity in the volvocine lineage.</title>
        <authorList>
            <person name="Featherston J."/>
            <person name="Arakaki Y."/>
            <person name="Hanschen E.R."/>
            <person name="Ferris P.J."/>
            <person name="Michod R.E."/>
            <person name="Olson B.J.S.C."/>
            <person name="Nozaki H."/>
            <person name="Durand P.M."/>
        </authorList>
    </citation>
    <scope>NUCLEOTIDE SEQUENCE [LARGE SCALE GENOMIC DNA]</scope>
    <source>
        <strain evidence="6 7">NIES-571</strain>
    </source>
</reference>
<protein>
    <submittedName>
        <fullName evidence="6">PHD and RING finger domain-containing protein 1</fullName>
    </submittedName>
</protein>
<keyword evidence="7" id="KW-1185">Reference proteome</keyword>
<dbReference type="AlphaFoldDB" id="A0A2J8AEI2"/>
<dbReference type="Pfam" id="PF00628">
    <property type="entry name" value="PHD"/>
    <property type="match status" value="1"/>
</dbReference>
<feature type="compositionally biased region" description="Low complexity" evidence="4">
    <location>
        <begin position="354"/>
        <end position="369"/>
    </location>
</feature>
<evidence type="ECO:0000256" key="4">
    <source>
        <dbReference type="SAM" id="MobiDB-lite"/>
    </source>
</evidence>
<dbReference type="InterPro" id="IPR019787">
    <property type="entry name" value="Znf_PHD-finger"/>
</dbReference>
<feature type="region of interest" description="Disordered" evidence="4">
    <location>
        <begin position="462"/>
        <end position="481"/>
    </location>
</feature>
<feature type="region of interest" description="Disordered" evidence="4">
    <location>
        <begin position="402"/>
        <end position="446"/>
    </location>
</feature>
<feature type="region of interest" description="Disordered" evidence="4">
    <location>
        <begin position="351"/>
        <end position="384"/>
    </location>
</feature>
<keyword evidence="1" id="KW-0479">Metal-binding</keyword>
<feature type="region of interest" description="Disordered" evidence="4">
    <location>
        <begin position="192"/>
        <end position="289"/>
    </location>
</feature>
<feature type="compositionally biased region" description="Acidic residues" evidence="4">
    <location>
        <begin position="277"/>
        <end position="288"/>
    </location>
</feature>
<dbReference type="InterPro" id="IPR011011">
    <property type="entry name" value="Znf_FYVE_PHD"/>
</dbReference>
<feature type="region of interest" description="Disordered" evidence="4">
    <location>
        <begin position="73"/>
        <end position="101"/>
    </location>
</feature>
<feature type="compositionally biased region" description="Basic and acidic residues" evidence="4">
    <location>
        <begin position="13"/>
        <end position="34"/>
    </location>
</feature>
<evidence type="ECO:0000313" key="7">
    <source>
        <dbReference type="Proteomes" id="UP000236333"/>
    </source>
</evidence>
<dbReference type="Proteomes" id="UP000236333">
    <property type="component" value="Unassembled WGS sequence"/>
</dbReference>
<dbReference type="OrthoDB" id="549211at2759"/>
<evidence type="ECO:0000256" key="1">
    <source>
        <dbReference type="ARBA" id="ARBA00022723"/>
    </source>
</evidence>
<organism evidence="6 7">
    <name type="scientific">Tetrabaena socialis</name>
    <dbReference type="NCBI Taxonomy" id="47790"/>
    <lineage>
        <taxon>Eukaryota</taxon>
        <taxon>Viridiplantae</taxon>
        <taxon>Chlorophyta</taxon>
        <taxon>core chlorophytes</taxon>
        <taxon>Chlorophyceae</taxon>
        <taxon>CS clade</taxon>
        <taxon>Chlamydomonadales</taxon>
        <taxon>Tetrabaenaceae</taxon>
        <taxon>Tetrabaena</taxon>
    </lineage>
</organism>
<keyword evidence="3" id="KW-0862">Zinc</keyword>
<keyword evidence="2" id="KW-0863">Zinc-finger</keyword>
<dbReference type="Gene3D" id="3.30.40.10">
    <property type="entry name" value="Zinc/RING finger domain, C3HC4 (zinc finger)"/>
    <property type="match status" value="1"/>
</dbReference>
<feature type="domain" description="Zinc finger PHD-type" evidence="5">
    <location>
        <begin position="293"/>
        <end position="341"/>
    </location>
</feature>
<feature type="compositionally biased region" description="Low complexity" evidence="4">
    <location>
        <begin position="251"/>
        <end position="274"/>
    </location>
</feature>
<evidence type="ECO:0000313" key="6">
    <source>
        <dbReference type="EMBL" id="PNH10928.1"/>
    </source>
</evidence>